<keyword evidence="1" id="KW-0175">Coiled coil</keyword>
<keyword evidence="4" id="KW-1185">Reference proteome</keyword>
<accession>A0ABZ0Z3D4</accession>
<reference evidence="3 4" key="1">
    <citation type="submission" date="2023-11" db="EMBL/GenBank/DDBJ databases">
        <authorList>
            <person name="Cook R."/>
            <person name="Crisci M."/>
            <person name="Pye H."/>
            <person name="Adriaenssens E."/>
            <person name="Santini J."/>
        </authorList>
    </citation>
    <scope>NUCLEOTIDE SEQUENCE [LARGE SCALE GENOMIC DNA]</scope>
    <source>
        <strain evidence="3">Lak_Megaphage_RVC_JS4_GC31</strain>
    </source>
</reference>
<feature type="transmembrane region" description="Helical" evidence="2">
    <location>
        <begin position="49"/>
        <end position="75"/>
    </location>
</feature>
<protein>
    <submittedName>
        <fullName evidence="3">Uncharacterized protein</fullName>
    </submittedName>
</protein>
<proteinExistence type="predicted"/>
<feature type="transmembrane region" description="Helical" evidence="2">
    <location>
        <begin position="24"/>
        <end position="43"/>
    </location>
</feature>
<name>A0ABZ0Z3D4_9CAUD</name>
<keyword evidence="2" id="KW-1133">Transmembrane helix</keyword>
<dbReference type="Proteomes" id="UP001349343">
    <property type="component" value="Segment"/>
</dbReference>
<sequence>MTEYTTSDIVNVTKNKISKWEKPGGTTGMIVLGCIVGAVAINITPIMNFIAAACASTLTAIGMAAALFLVLYCIFDPRIRNIGSTIYFMIMRKIEGLLVDYDPISIVQRKIKKMNDKIAEITNNMGKLRGLINKSEKRIAEKKKQCDNDLCKLNKFKEDGKMQDAAVYERQVVRLTEVIKNSENRLIQSKQWYEIMGKLKHQAELTVMDATNEVNERVEEWEMIKAQHKAFTSIIGIINGKDDQFSLFTRAMDHMADDISQKLGEMTFIIEETGGLMSQIDVENAVMSDKANALLAQYNAGGIDAVLLGSFAQQQHITAEPAAEVPYKEVVYANAGKSKELQKTLSQPIWF</sequence>
<evidence type="ECO:0000313" key="3">
    <source>
        <dbReference type="EMBL" id="WQJ53186.1"/>
    </source>
</evidence>
<feature type="coiled-coil region" evidence="1">
    <location>
        <begin position="104"/>
        <end position="185"/>
    </location>
</feature>
<evidence type="ECO:0000313" key="4">
    <source>
        <dbReference type="Proteomes" id="UP001349343"/>
    </source>
</evidence>
<keyword evidence="2" id="KW-0472">Membrane</keyword>
<evidence type="ECO:0000256" key="2">
    <source>
        <dbReference type="SAM" id="Phobius"/>
    </source>
</evidence>
<keyword evidence="2" id="KW-0812">Transmembrane</keyword>
<evidence type="ECO:0000256" key="1">
    <source>
        <dbReference type="SAM" id="Coils"/>
    </source>
</evidence>
<organism evidence="3 4">
    <name type="scientific">phage Lak_Megaphage_RVC_JS4_GC31</name>
    <dbReference type="NCBI Taxonomy" id="3109228"/>
    <lineage>
        <taxon>Viruses</taxon>
        <taxon>Duplodnaviria</taxon>
        <taxon>Heunggongvirae</taxon>
        <taxon>Uroviricota</taxon>
        <taxon>Caudoviricetes</taxon>
        <taxon>Caudoviricetes code 15 clade</taxon>
    </lineage>
</organism>
<dbReference type="EMBL" id="OR769222">
    <property type="protein sequence ID" value="WQJ53186.1"/>
    <property type="molecule type" value="Genomic_DNA"/>
</dbReference>